<dbReference type="PANTHER" id="PTHR10622:SF10">
    <property type="entry name" value="HET DOMAIN-CONTAINING PROTEIN"/>
    <property type="match status" value="1"/>
</dbReference>
<protein>
    <recommendedName>
        <fullName evidence="6">Heterokaryon incompatibility domain-containing protein</fullName>
    </recommendedName>
</protein>
<gene>
    <name evidence="4" type="ORF">FE257_001191</name>
</gene>
<keyword evidence="5" id="KW-1185">Reference proteome</keyword>
<dbReference type="Proteomes" id="UP001194746">
    <property type="component" value="Unassembled WGS sequence"/>
</dbReference>
<dbReference type="InterPro" id="IPR058525">
    <property type="entry name" value="DUF8212"/>
</dbReference>
<comment type="caution">
    <text evidence="4">The sequence shown here is derived from an EMBL/GenBank/DDBJ whole genome shotgun (WGS) entry which is preliminary data.</text>
</comment>
<reference evidence="4" key="1">
    <citation type="journal article" date="2019" name="Beilstein J. Org. Chem.">
        <title>Nanangenines: drimane sesquiterpenoids as the dominant metabolite cohort of a novel Australian fungus, Aspergillus nanangensis.</title>
        <authorList>
            <person name="Lacey H.J."/>
            <person name="Gilchrist C.L.M."/>
            <person name="Crombie A."/>
            <person name="Kalaitzis J.A."/>
            <person name="Vuong D."/>
            <person name="Rutledge P.J."/>
            <person name="Turner P."/>
            <person name="Pitt J.I."/>
            <person name="Lacey E."/>
            <person name="Chooi Y.H."/>
            <person name="Piggott A.M."/>
        </authorList>
    </citation>
    <scope>NUCLEOTIDE SEQUENCE</scope>
    <source>
        <strain evidence="4">MST-FP2251</strain>
    </source>
</reference>
<dbReference type="Pfam" id="PF06985">
    <property type="entry name" value="HET"/>
    <property type="match status" value="1"/>
</dbReference>
<accession>A0AAD4GQY4</accession>
<evidence type="ECO:0000256" key="1">
    <source>
        <dbReference type="SAM" id="MobiDB-lite"/>
    </source>
</evidence>
<feature type="domain" description="Heterokaryon incompatibility" evidence="2">
    <location>
        <begin position="22"/>
        <end position="108"/>
    </location>
</feature>
<evidence type="ECO:0000259" key="2">
    <source>
        <dbReference type="Pfam" id="PF06985"/>
    </source>
</evidence>
<evidence type="ECO:0000313" key="4">
    <source>
        <dbReference type="EMBL" id="KAF9884848.1"/>
    </source>
</evidence>
<dbReference type="Pfam" id="PF26640">
    <property type="entry name" value="DUF8212"/>
    <property type="match status" value="1"/>
</dbReference>
<evidence type="ECO:0008006" key="6">
    <source>
        <dbReference type="Google" id="ProtNLM"/>
    </source>
</evidence>
<organism evidence="4 5">
    <name type="scientific">Aspergillus nanangensis</name>
    <dbReference type="NCBI Taxonomy" id="2582783"/>
    <lineage>
        <taxon>Eukaryota</taxon>
        <taxon>Fungi</taxon>
        <taxon>Dikarya</taxon>
        <taxon>Ascomycota</taxon>
        <taxon>Pezizomycotina</taxon>
        <taxon>Eurotiomycetes</taxon>
        <taxon>Eurotiomycetidae</taxon>
        <taxon>Eurotiales</taxon>
        <taxon>Aspergillaceae</taxon>
        <taxon>Aspergillus</taxon>
        <taxon>Aspergillus subgen. Circumdati</taxon>
    </lineage>
</organism>
<dbReference type="AlphaFoldDB" id="A0AAD4GQY4"/>
<feature type="region of interest" description="Disordered" evidence="1">
    <location>
        <begin position="394"/>
        <end position="415"/>
    </location>
</feature>
<reference evidence="4" key="2">
    <citation type="submission" date="2020-02" db="EMBL/GenBank/DDBJ databases">
        <authorList>
            <person name="Gilchrist C.L.M."/>
            <person name="Chooi Y.-H."/>
        </authorList>
    </citation>
    <scope>NUCLEOTIDE SEQUENCE</scope>
    <source>
        <strain evidence="4">MST-FP2251</strain>
    </source>
</reference>
<dbReference type="EMBL" id="VCAU01000110">
    <property type="protein sequence ID" value="KAF9884848.1"/>
    <property type="molecule type" value="Genomic_DNA"/>
</dbReference>
<evidence type="ECO:0000259" key="3">
    <source>
        <dbReference type="Pfam" id="PF26640"/>
    </source>
</evidence>
<name>A0AAD4GQY4_ASPNN</name>
<proteinExistence type="predicted"/>
<dbReference type="InterPro" id="IPR010730">
    <property type="entry name" value="HET"/>
</dbReference>
<feature type="domain" description="DUF8212" evidence="3">
    <location>
        <begin position="219"/>
        <end position="242"/>
    </location>
</feature>
<sequence length="555" mass="63110">MRLLNVSTLELVEFPADRIPPYAILSHTWGDEEVLFNDVIHKTGNTKRAFTKLQGAAEQALSDGFAHIWVDTCCINKDSSAELSEAINSMFVWYQKADACYAYLSDVEVSAESPKTISHCRWFTRGWALQELLAPKNVVFFSRDWVRLGTKIDHCEIISRLTGIHVSYLCHTETLDHASIAQRMSWASYRNTTRPEDVAYCLMGLFSVNMPLLYGEGSRSFLRLQEEIMRQSDDESIFAWYDPREPVGFSHGLLATSPAQFAHSGSIVSYQNWERRQPYSVTNRGLRINLPLKLSKSGREIYTASLNCLFPDSYDDDTFIGIYLQKVSGDDQYTRVRGNELCQVQSDRGIQQTIYVRHYEQRSLQEYTRGLFPHHILLLRPMSNSSGYSLVETLPRREKSDRPLNPGLTSSTPVDMEPAALSNARIAARKWVPSRCRFAFAVPKRPNQLAAALLFHRDETSSYIGVMFAMTEDFGIDFHAVDVAISSSGQPDWPMTLQGLQHLYASSKSDEIFLKDARVDTLTEHIVWNGGKYYAVEVILRPRWQLPSRGPLTKG</sequence>
<dbReference type="PANTHER" id="PTHR10622">
    <property type="entry name" value="HET DOMAIN-CONTAINING PROTEIN"/>
    <property type="match status" value="1"/>
</dbReference>
<evidence type="ECO:0000313" key="5">
    <source>
        <dbReference type="Proteomes" id="UP001194746"/>
    </source>
</evidence>